<evidence type="ECO:0000259" key="3">
    <source>
        <dbReference type="PROSITE" id="PS51352"/>
    </source>
</evidence>
<dbReference type="SUPFAM" id="SSF52833">
    <property type="entry name" value="Thioredoxin-like"/>
    <property type="match status" value="1"/>
</dbReference>
<evidence type="ECO:0000313" key="5">
    <source>
        <dbReference type="Proteomes" id="UP000034293"/>
    </source>
</evidence>
<keyword evidence="2" id="KW-0472">Membrane</keyword>
<accession>A0A0G0USV5</accession>
<dbReference type="AlphaFoldDB" id="A0A0G0USV5"/>
<comment type="similarity">
    <text evidence="1">Belongs to the thioredoxin family. DsbA subfamily.</text>
</comment>
<reference evidence="4 5" key="1">
    <citation type="journal article" date="2015" name="Nature">
        <title>rRNA introns, odd ribosomes, and small enigmatic genomes across a large radiation of phyla.</title>
        <authorList>
            <person name="Brown C.T."/>
            <person name="Hug L.A."/>
            <person name="Thomas B.C."/>
            <person name="Sharon I."/>
            <person name="Castelle C.J."/>
            <person name="Singh A."/>
            <person name="Wilkins M.J."/>
            <person name="Williams K.H."/>
            <person name="Banfield J.F."/>
        </authorList>
    </citation>
    <scope>NUCLEOTIDE SEQUENCE [LARGE SCALE GENOMIC DNA]</scope>
</reference>
<dbReference type="PATRIC" id="fig|1618553.3.peg.540"/>
<evidence type="ECO:0000313" key="4">
    <source>
        <dbReference type="EMBL" id="KKR62720.1"/>
    </source>
</evidence>
<protein>
    <submittedName>
        <fullName evidence="4">DsbA-like protein thioredoxin domain-containing protein</fullName>
    </submittedName>
</protein>
<evidence type="ECO:0000256" key="1">
    <source>
        <dbReference type="ARBA" id="ARBA00005791"/>
    </source>
</evidence>
<dbReference type="Proteomes" id="UP000034293">
    <property type="component" value="Unassembled WGS sequence"/>
</dbReference>
<dbReference type="InterPro" id="IPR012336">
    <property type="entry name" value="Thioredoxin-like_fold"/>
</dbReference>
<dbReference type="PANTHER" id="PTHR13887">
    <property type="entry name" value="GLUTATHIONE S-TRANSFERASE KAPPA"/>
    <property type="match status" value="1"/>
</dbReference>
<keyword evidence="2" id="KW-0812">Transmembrane</keyword>
<comment type="caution">
    <text evidence="4">The sequence shown here is derived from an EMBL/GenBank/DDBJ whole genome shotgun (WGS) entry which is preliminary data.</text>
</comment>
<gene>
    <name evidence="4" type="ORF">UU02_C0042G0016</name>
</gene>
<name>A0A0G0USV5_9BACT</name>
<evidence type="ECO:0000256" key="2">
    <source>
        <dbReference type="SAM" id="Phobius"/>
    </source>
</evidence>
<keyword evidence="2" id="KW-1133">Transmembrane helix</keyword>
<dbReference type="InterPro" id="IPR036249">
    <property type="entry name" value="Thioredoxin-like_sf"/>
</dbReference>
<feature type="domain" description="Thioredoxin" evidence="3">
    <location>
        <begin position="78"/>
        <end position="217"/>
    </location>
</feature>
<dbReference type="PROSITE" id="PS51352">
    <property type="entry name" value="THIOREDOXIN_2"/>
    <property type="match status" value="1"/>
</dbReference>
<dbReference type="EMBL" id="LBZA01000042">
    <property type="protein sequence ID" value="KKR62720.1"/>
    <property type="molecule type" value="Genomic_DNA"/>
</dbReference>
<feature type="non-terminal residue" evidence="4">
    <location>
        <position position="1"/>
    </location>
</feature>
<dbReference type="InterPro" id="IPR013766">
    <property type="entry name" value="Thioredoxin_domain"/>
</dbReference>
<organism evidence="4 5">
    <name type="scientific">Candidatus Woesebacteria bacterium GW2011_GWA1_40_43</name>
    <dbReference type="NCBI Taxonomy" id="1618553"/>
    <lineage>
        <taxon>Bacteria</taxon>
        <taxon>Candidatus Woeseibacteriota</taxon>
    </lineage>
</organism>
<sequence>SARTGDLTTPFLRSPFQYYCLILRRTSIFYHEAGLIAEWWATCYNLLYSKMKEFFQRNKVFITVALATLAVIVGGIFLMGGGSSPQTNSAAVNSSILVPTGVYETSGFIDGAYLAASSSATVTLVEFGDYECPACAVYAPFVKQVLTEFPGKVNYVFRNYPLPQHKNGSISSYAVEAAGIQGKYWEMQEKVYATQNDWVKSSDPTSLFVEYAKNLELNTDQFLSDMGSQKVKDIVQRDTNDGNTVRLSETPTFYINGKKVTLSGDPNQLKNLIRTELGI</sequence>
<feature type="transmembrane region" description="Helical" evidence="2">
    <location>
        <begin position="60"/>
        <end position="80"/>
    </location>
</feature>
<dbReference type="PANTHER" id="PTHR13887:SF56">
    <property type="entry name" value="THIOREDOXIN-LIKE REDUCTASE RV2466C"/>
    <property type="match status" value="1"/>
</dbReference>
<dbReference type="Gene3D" id="3.40.30.10">
    <property type="entry name" value="Glutaredoxin"/>
    <property type="match status" value="1"/>
</dbReference>
<dbReference type="Pfam" id="PF13462">
    <property type="entry name" value="Thioredoxin_4"/>
    <property type="match status" value="1"/>
</dbReference>
<proteinExistence type="inferred from homology"/>